<protein>
    <submittedName>
        <fullName evidence="2">Uncharacterized protein</fullName>
    </submittedName>
</protein>
<evidence type="ECO:0000256" key="1">
    <source>
        <dbReference type="SAM" id="SignalP"/>
    </source>
</evidence>
<proteinExistence type="predicted"/>
<keyword evidence="3" id="KW-1185">Reference proteome</keyword>
<evidence type="ECO:0000313" key="2">
    <source>
        <dbReference type="EMBL" id="ATI42565.1"/>
    </source>
</evidence>
<dbReference type="RefSeq" id="WP_097373668.1">
    <property type="nucleotide sequence ID" value="NZ_CP021404.1"/>
</dbReference>
<keyword evidence="1" id="KW-0732">Signal</keyword>
<dbReference type="Proteomes" id="UP000219050">
    <property type="component" value="Chromosome"/>
</dbReference>
<accession>A0A291M1F3</accession>
<dbReference type="EMBL" id="CP021404">
    <property type="protein sequence ID" value="ATI42565.1"/>
    <property type="molecule type" value="Genomic_DNA"/>
</dbReference>
<gene>
    <name evidence="2" type="ORF">CBW24_11480</name>
</gene>
<feature type="signal peptide" evidence="1">
    <location>
        <begin position="1"/>
        <end position="21"/>
    </location>
</feature>
<sequence>MSASKSSLTLAALALSGVAIAALTGLGGVGLVAIWAGMAVTMLGMSAAIRAVQPAPAPIPVRVPATRRDPR</sequence>
<reference evidence="2 3" key="1">
    <citation type="submission" date="2017-05" db="EMBL/GenBank/DDBJ databases">
        <title>Comparative genomic and metabolic analysis of manganese-oxidizing mechanisms in Celeribater manganoxidans DY25T: its adaption to the environment of polymetallic nodule.</title>
        <authorList>
            <person name="Wang X."/>
        </authorList>
    </citation>
    <scope>NUCLEOTIDE SEQUENCE [LARGE SCALE GENOMIC DNA]</scope>
    <source>
        <strain evidence="2 3">DY25</strain>
    </source>
</reference>
<dbReference type="AlphaFoldDB" id="A0A291M1F3"/>
<name>A0A291M1F3_9RHOB</name>
<feature type="chain" id="PRO_5012764708" evidence="1">
    <location>
        <begin position="22"/>
        <end position="71"/>
    </location>
</feature>
<organism evidence="2 3">
    <name type="scientific">Pacificitalea manganoxidans</name>
    <dbReference type="NCBI Taxonomy" id="1411902"/>
    <lineage>
        <taxon>Bacteria</taxon>
        <taxon>Pseudomonadati</taxon>
        <taxon>Pseudomonadota</taxon>
        <taxon>Alphaproteobacteria</taxon>
        <taxon>Rhodobacterales</taxon>
        <taxon>Paracoccaceae</taxon>
        <taxon>Pacificitalea</taxon>
    </lineage>
</organism>
<dbReference type="KEGG" id="cmag:CBW24_11480"/>
<evidence type="ECO:0000313" key="3">
    <source>
        <dbReference type="Proteomes" id="UP000219050"/>
    </source>
</evidence>